<keyword evidence="2" id="KW-0472">Membrane</keyword>
<comment type="caution">
    <text evidence="4">The sequence shown here is derived from an EMBL/GenBank/DDBJ whole genome shotgun (WGS) entry which is preliminary data.</text>
</comment>
<evidence type="ECO:0000313" key="4">
    <source>
        <dbReference type="EMBL" id="KAK1921587.1"/>
    </source>
</evidence>
<gene>
    <name evidence="4" type="ORF">DB88DRAFT_498505</name>
</gene>
<organism evidence="4 5">
    <name type="scientific">Papiliotrema laurentii</name>
    <name type="common">Cryptococcus laurentii</name>
    <dbReference type="NCBI Taxonomy" id="5418"/>
    <lineage>
        <taxon>Eukaryota</taxon>
        <taxon>Fungi</taxon>
        <taxon>Dikarya</taxon>
        <taxon>Basidiomycota</taxon>
        <taxon>Agaricomycotina</taxon>
        <taxon>Tremellomycetes</taxon>
        <taxon>Tremellales</taxon>
        <taxon>Rhynchogastremaceae</taxon>
        <taxon>Papiliotrema</taxon>
    </lineage>
</organism>
<feature type="compositionally biased region" description="Basic and acidic residues" evidence="1">
    <location>
        <begin position="617"/>
        <end position="632"/>
    </location>
</feature>
<accession>A0AAD9CSY4</accession>
<name>A0AAD9CSY4_PAPLA</name>
<reference evidence="4" key="1">
    <citation type="submission" date="2023-02" db="EMBL/GenBank/DDBJ databases">
        <title>Identification and recombinant expression of a fungal hydrolase from Papiliotrema laurentii that hydrolyzes apple cutin and clears colloidal polyester polyurethane.</title>
        <authorList>
            <consortium name="DOE Joint Genome Institute"/>
            <person name="Roman V.A."/>
            <person name="Bojanowski C."/>
            <person name="Crable B.R."/>
            <person name="Wagner D.N."/>
            <person name="Hung C.S."/>
            <person name="Nadeau L.J."/>
            <person name="Schratz L."/>
            <person name="Haridas S."/>
            <person name="Pangilinan J."/>
            <person name="Lipzen A."/>
            <person name="Na H."/>
            <person name="Yan M."/>
            <person name="Ng V."/>
            <person name="Grigoriev I.V."/>
            <person name="Spatafora J.W."/>
            <person name="Barlow D."/>
            <person name="Biffinger J."/>
            <person name="Kelley-Loughnane N."/>
            <person name="Varaljay V.A."/>
            <person name="Crookes-Goodson W.J."/>
        </authorList>
    </citation>
    <scope>NUCLEOTIDE SEQUENCE</scope>
    <source>
        <strain evidence="4">5307AH</strain>
    </source>
</reference>
<keyword evidence="5" id="KW-1185">Reference proteome</keyword>
<feature type="compositionally biased region" description="Gly residues" evidence="1">
    <location>
        <begin position="475"/>
        <end position="484"/>
    </location>
</feature>
<evidence type="ECO:0000256" key="2">
    <source>
        <dbReference type="SAM" id="Phobius"/>
    </source>
</evidence>
<keyword evidence="2" id="KW-1133">Transmembrane helix</keyword>
<evidence type="ECO:0000256" key="3">
    <source>
        <dbReference type="SAM" id="SignalP"/>
    </source>
</evidence>
<dbReference type="Proteomes" id="UP001182556">
    <property type="component" value="Unassembled WGS sequence"/>
</dbReference>
<evidence type="ECO:0000256" key="1">
    <source>
        <dbReference type="SAM" id="MobiDB-lite"/>
    </source>
</evidence>
<keyword evidence="3" id="KW-0732">Signal</keyword>
<protein>
    <submittedName>
        <fullName evidence="4">Uncharacterized protein</fullName>
    </submittedName>
</protein>
<dbReference type="EMBL" id="JAODAN010000010">
    <property type="protein sequence ID" value="KAK1921587.1"/>
    <property type="molecule type" value="Genomic_DNA"/>
</dbReference>
<sequence length="648" mass="68770">MRFHSPSARASISISVISITRGLSALTLLTSVMAETSTPNTGDQRQGYLFSYGDSSSPLVLPTIVSCPQSIVIPPITPISNGGPDPVAPYTLLALVHEQLLSGSGEQYERMYAHTINLGNLNSPASISAPWMSGTQFIACMWSSNGVSGGCQDLMTVVPSGADTDRAYADANSQCRTPSVMGSWVTDPSKTLDVDMYGPAGVVSINAWPSACSDLQFIPKNGTAPYTLLIAPAFHPPVNISSSGDNYAMNYTIRLTHGQAFMAAVFDSAGNSWAVGPLHSGDSEDLECLAVATGTTPKKSTTTFSVAVLAGSAVGAFVVGALGAILLAWLLGKRKRHHTRSESRELLTDPYGDQRPASYRVDSGSSSVYHKPRQSPSGPYSDLSPPIGYETPTALYDPLLSSQTGSYPAVPGAHNDVRPFPRPPDQQAYPYPFDPRQSRRSLPEDFQPQGRDEGATPRTLSPENNRASSGHAEGPQGGGSGGPRGRGKLVRLQAAGGPAASVRTRSIHEDDEDEEYDSQSRRRRNVYVVHADGGGDVHIRLPEADANVIELPPTYRNDPRVSDGATSQQPLIPLSPPPASIHSTRSLQEPVDARSPPVNDLRQSVSRGSGLSDMTADEIRARAEAALAEKGRPVSTGPMGPRVPNTKP</sequence>
<feature type="region of interest" description="Disordered" evidence="1">
    <location>
        <begin position="339"/>
        <end position="521"/>
    </location>
</feature>
<proteinExistence type="predicted"/>
<feature type="transmembrane region" description="Helical" evidence="2">
    <location>
        <begin position="306"/>
        <end position="331"/>
    </location>
</feature>
<feature type="region of interest" description="Disordered" evidence="1">
    <location>
        <begin position="551"/>
        <end position="648"/>
    </location>
</feature>
<feature type="compositionally biased region" description="Polar residues" evidence="1">
    <location>
        <begin position="458"/>
        <end position="468"/>
    </location>
</feature>
<feature type="chain" id="PRO_5041979041" evidence="3">
    <location>
        <begin position="35"/>
        <end position="648"/>
    </location>
</feature>
<evidence type="ECO:0000313" key="5">
    <source>
        <dbReference type="Proteomes" id="UP001182556"/>
    </source>
</evidence>
<dbReference type="AlphaFoldDB" id="A0AAD9CSY4"/>
<feature type="signal peptide" evidence="3">
    <location>
        <begin position="1"/>
        <end position="34"/>
    </location>
</feature>
<keyword evidence="2" id="KW-0812">Transmembrane</keyword>
<feature type="compositionally biased region" description="Polar residues" evidence="1">
    <location>
        <begin position="363"/>
        <end position="378"/>
    </location>
</feature>